<dbReference type="SMART" id="SM01265">
    <property type="entry name" value="Mab-21"/>
    <property type="match status" value="1"/>
</dbReference>
<dbReference type="EMBL" id="LNIX01000001">
    <property type="protein sequence ID" value="OXA61291.1"/>
    <property type="molecule type" value="Genomic_DNA"/>
</dbReference>
<feature type="region of interest" description="Disordered" evidence="2">
    <location>
        <begin position="296"/>
        <end position="351"/>
    </location>
</feature>
<name>A0A226EWS8_FOLCA</name>
<evidence type="ECO:0000259" key="3">
    <source>
        <dbReference type="Pfam" id="PF20266"/>
    </source>
</evidence>
<proteinExistence type="predicted"/>
<accession>A0A226EWS8</accession>
<feature type="region of interest" description="Disordered" evidence="2">
    <location>
        <begin position="413"/>
        <end position="439"/>
    </location>
</feature>
<dbReference type="Pfam" id="PF20266">
    <property type="entry name" value="Mab-21_C"/>
    <property type="match status" value="1"/>
</dbReference>
<evidence type="ECO:0000313" key="5">
    <source>
        <dbReference type="Proteomes" id="UP000198287"/>
    </source>
</evidence>
<keyword evidence="5" id="KW-1185">Reference proteome</keyword>
<dbReference type="Proteomes" id="UP000198287">
    <property type="component" value="Unassembled WGS sequence"/>
</dbReference>
<comment type="caution">
    <text evidence="4">The sequence shown here is derived from an EMBL/GenBank/DDBJ whole genome shotgun (WGS) entry which is preliminary data.</text>
</comment>
<feature type="compositionally biased region" description="Acidic residues" evidence="2">
    <location>
        <begin position="499"/>
        <end position="515"/>
    </location>
</feature>
<gene>
    <name evidence="4" type="ORF">Fcan01_03725</name>
</gene>
<feature type="region of interest" description="Disordered" evidence="2">
    <location>
        <begin position="1"/>
        <end position="32"/>
    </location>
</feature>
<reference evidence="4 5" key="1">
    <citation type="submission" date="2015-12" db="EMBL/GenBank/DDBJ databases">
        <title>The genome of Folsomia candida.</title>
        <authorList>
            <person name="Faddeeva A."/>
            <person name="Derks M.F."/>
            <person name="Anvar Y."/>
            <person name="Smit S."/>
            <person name="Van Straalen N."/>
            <person name="Roelofs D."/>
        </authorList>
    </citation>
    <scope>NUCLEOTIDE SEQUENCE [LARGE SCALE GENOMIC DNA]</scope>
    <source>
        <strain evidence="4 5">VU population</strain>
        <tissue evidence="4">Whole body</tissue>
    </source>
</reference>
<feature type="compositionally biased region" description="Polar residues" evidence="2">
    <location>
        <begin position="336"/>
        <end position="351"/>
    </location>
</feature>
<evidence type="ECO:0000256" key="2">
    <source>
        <dbReference type="SAM" id="MobiDB-lite"/>
    </source>
</evidence>
<feature type="region of interest" description="Disordered" evidence="2">
    <location>
        <begin position="499"/>
        <end position="520"/>
    </location>
</feature>
<feature type="coiled-coil region" evidence="1">
    <location>
        <begin position="37"/>
        <end position="64"/>
    </location>
</feature>
<feature type="compositionally biased region" description="Low complexity" evidence="2">
    <location>
        <begin position="418"/>
        <end position="430"/>
    </location>
</feature>
<feature type="domain" description="Mab-21-like HhH/H2TH-like" evidence="3">
    <location>
        <begin position="705"/>
        <end position="769"/>
    </location>
</feature>
<keyword evidence="1" id="KW-0175">Coiled coil</keyword>
<sequence>MGNICPGSTKANGGARFGGHIEESQPSDLDDTPDWTQENLNAQLNELMKAMQQHNLRRMRVELETDMNTFMLNNLLMCIQFFDNFERSKDASTHFKREKESEINEKLAQSPQEGMILGERRCHLLHGMVHILAKNYIYRSPDNAGEEEYYGDYYFGSDPKNTFMSEGIIPLEFLMTWDNLELYKNSEWDMLQAMTYSSAKGSPPILRFCMEEPDNKNKIPRGYLRLRSVDVTADVYKPLTTESGYDYAYAGRFSDKASEAASDSADGLSEYSGSDVDADDLKSKMLNSRSYLHTAVSRPMGPAEPTSSGAMTSWERPRPLLAPSTPSRPSPEKNKPNPNMQRRNSGVMPTNYPQLGKLVSIKPKINLAVNEPLIPMLEIHEPTTPEISSPSPQYPYGPTSMNSLYPPTNPARPRFKGKSSPANGYSSSSGYDTMDGAKSRNSSVATVGSAEIRIKWQQVELKQLFQYPARKRGRADIDAEKQDPLSSNCFYPVNLEISSDEESDAEDDSDSSFESDSEKAAKEPKCETRYYLNSTQFSSEYCSEFHYMGIKGGLPPSAVNQAVVLGTSVRAAVAYNNDHEDEEPFHVTHTFTPAIHSKSWPTSYYFWFNQRMFNRKNRSELDDRWPSADQVEKIEKLGSNAVPLGFRPIEFFNTHQSLEWQVNFLPAESLLFDSFKSVHWRVYIFAAIIFRAFIAPLGPQGIGVEHIRNIIYFMCHEDFVGWNDEQPGVHLRAVISKLFDCLGKGKMPNFFIQSQDLLKSIPTQNSRLVQAHLSKLKDNLVVYCIYAFRNLTVVQPEDTFYPMPNFKKLYNIITVPHERDLLQINTPGLGLGGMSTMDDEVRPKKANRNKKKPKIDLELLEKEDAIEGEFRALSVTRPVEKPDKMQRKLRKRHLDYKLKMEEIAREQKNKKLSPDDKIPLSERRKSIDLKQSPIIQEKFSPLRKVLVIEFFIKHFINMAKKSNEFRAYSQSAMYIMQVENLCAILLEGNYDFGQTTLDEETIEEYKKKCEVLREVVGKEMRDYVLARFSHLNLPTLTNHTHNVFGEWSKNRTFHNNWDFRKLPTPPGSHVDPAEFEQMVQKQQTHKELRKIPPTNKKLETPNIARTLQSIQPLSPIPSEASSAKLARRAESIKFIDKPVGMKKSASRQSIILVDEFESTDL</sequence>
<dbReference type="InterPro" id="IPR024810">
    <property type="entry name" value="MAB21L/cGLR"/>
</dbReference>
<dbReference type="OMA" id="GWNDEQP"/>
<protein>
    <recommendedName>
        <fullName evidence="3">Mab-21-like HhH/H2TH-like domain-containing protein</fullName>
    </recommendedName>
</protein>
<dbReference type="OrthoDB" id="6112914at2759"/>
<organism evidence="4 5">
    <name type="scientific">Folsomia candida</name>
    <name type="common">Springtail</name>
    <dbReference type="NCBI Taxonomy" id="158441"/>
    <lineage>
        <taxon>Eukaryota</taxon>
        <taxon>Metazoa</taxon>
        <taxon>Ecdysozoa</taxon>
        <taxon>Arthropoda</taxon>
        <taxon>Hexapoda</taxon>
        <taxon>Collembola</taxon>
        <taxon>Entomobryomorpha</taxon>
        <taxon>Isotomoidea</taxon>
        <taxon>Isotomidae</taxon>
        <taxon>Proisotominae</taxon>
        <taxon>Folsomia</taxon>
    </lineage>
</organism>
<evidence type="ECO:0000313" key="4">
    <source>
        <dbReference type="EMBL" id="OXA61291.1"/>
    </source>
</evidence>
<dbReference type="InterPro" id="IPR046906">
    <property type="entry name" value="Mab-21_HhH/H2TH-like"/>
</dbReference>
<dbReference type="Gene3D" id="1.10.1410.40">
    <property type="match status" value="1"/>
</dbReference>
<evidence type="ECO:0000256" key="1">
    <source>
        <dbReference type="SAM" id="Coils"/>
    </source>
</evidence>
<dbReference type="AlphaFoldDB" id="A0A226EWS8"/>